<evidence type="ECO:0008006" key="2">
    <source>
        <dbReference type="Google" id="ProtNLM"/>
    </source>
</evidence>
<dbReference type="EMBL" id="LAZR01053994">
    <property type="protein sequence ID" value="KKK79505.1"/>
    <property type="molecule type" value="Genomic_DNA"/>
</dbReference>
<feature type="non-terminal residue" evidence="1">
    <location>
        <position position="127"/>
    </location>
</feature>
<sequence length="127" mass="14809">MPSDLLRTVETARCTGHCCREFPLPFGPEKLKEQCRRNGQRNDITKAPVLDGDVIADMVVYRGFRRWSCDNIAEELQAQSEMHFYTCRHFDKESGDCAIYETRPRMCKDYPYRGTCGHSDCARRTKY</sequence>
<dbReference type="AlphaFoldDB" id="A0A0F8Z0C1"/>
<reference evidence="1" key="1">
    <citation type="journal article" date="2015" name="Nature">
        <title>Complex archaea that bridge the gap between prokaryotes and eukaryotes.</title>
        <authorList>
            <person name="Spang A."/>
            <person name="Saw J.H."/>
            <person name="Jorgensen S.L."/>
            <person name="Zaremba-Niedzwiedzka K."/>
            <person name="Martijn J."/>
            <person name="Lind A.E."/>
            <person name="van Eijk R."/>
            <person name="Schleper C."/>
            <person name="Guy L."/>
            <person name="Ettema T.J."/>
        </authorList>
    </citation>
    <scope>NUCLEOTIDE SEQUENCE</scope>
</reference>
<proteinExistence type="predicted"/>
<organism evidence="1">
    <name type="scientific">marine sediment metagenome</name>
    <dbReference type="NCBI Taxonomy" id="412755"/>
    <lineage>
        <taxon>unclassified sequences</taxon>
        <taxon>metagenomes</taxon>
        <taxon>ecological metagenomes</taxon>
    </lineage>
</organism>
<gene>
    <name evidence="1" type="ORF">LCGC14_2832790</name>
</gene>
<protein>
    <recommendedName>
        <fullName evidence="2">Zinc/iron-chelating domain-containing protein</fullName>
    </recommendedName>
</protein>
<evidence type="ECO:0000313" key="1">
    <source>
        <dbReference type="EMBL" id="KKK79505.1"/>
    </source>
</evidence>
<comment type="caution">
    <text evidence="1">The sequence shown here is derived from an EMBL/GenBank/DDBJ whole genome shotgun (WGS) entry which is preliminary data.</text>
</comment>
<name>A0A0F8Z0C1_9ZZZZ</name>
<accession>A0A0F8Z0C1</accession>